<keyword evidence="4" id="KW-1185">Reference proteome</keyword>
<evidence type="ECO:0000259" key="2">
    <source>
        <dbReference type="Pfam" id="PF03733"/>
    </source>
</evidence>
<dbReference type="EMBL" id="JBIHMK010000141">
    <property type="protein sequence ID" value="MFH0251494.1"/>
    <property type="molecule type" value="Genomic_DNA"/>
</dbReference>
<evidence type="ECO:0000313" key="4">
    <source>
        <dbReference type="Proteomes" id="UP001607069"/>
    </source>
</evidence>
<feature type="transmembrane region" description="Helical" evidence="1">
    <location>
        <begin position="62"/>
        <end position="80"/>
    </location>
</feature>
<dbReference type="PIRSF" id="PIRSF028777">
    <property type="entry name" value="UCP028777"/>
    <property type="match status" value="1"/>
</dbReference>
<sequence length="142" mass="15384">MRTVLNILWLVLSGLWLALGYAVAGLICFLLIVTIPWGIACFRIAVYALWPFGYTVVQRPGAGAASAAGNIVWLVFAGIWLTLGHIAAGIGFFLTVIGIPFGIAHFKMIPVSLMPLGREIVRSDAAYPSYRWNPAPASPSRR</sequence>
<organism evidence="3 4">
    <name type="scientific">Streptomyces chitinivorans</name>
    <dbReference type="NCBI Taxonomy" id="1257027"/>
    <lineage>
        <taxon>Bacteria</taxon>
        <taxon>Bacillati</taxon>
        <taxon>Actinomycetota</taxon>
        <taxon>Actinomycetes</taxon>
        <taxon>Kitasatosporales</taxon>
        <taxon>Streptomycetaceae</taxon>
        <taxon>Streptomyces</taxon>
    </lineage>
</organism>
<dbReference type="InterPro" id="IPR031308">
    <property type="entry name" value="UCP028777"/>
</dbReference>
<evidence type="ECO:0000313" key="3">
    <source>
        <dbReference type="EMBL" id="MFH0251494.1"/>
    </source>
</evidence>
<accession>A0ABW7I0W5</accession>
<dbReference type="RefSeq" id="WP_279951804.1">
    <property type="nucleotide sequence ID" value="NZ_BAABEN010000037.1"/>
</dbReference>
<feature type="transmembrane region" description="Helical" evidence="1">
    <location>
        <begin position="30"/>
        <end position="50"/>
    </location>
</feature>
<dbReference type="Pfam" id="PF03733">
    <property type="entry name" value="YccF"/>
    <property type="match status" value="2"/>
</dbReference>
<keyword evidence="1" id="KW-0812">Transmembrane</keyword>
<dbReference type="InterPro" id="IPR005185">
    <property type="entry name" value="YccF"/>
</dbReference>
<keyword evidence="1" id="KW-0472">Membrane</keyword>
<dbReference type="NCBIfam" id="NF008740">
    <property type="entry name" value="PRK11770.1-2"/>
    <property type="match status" value="1"/>
</dbReference>
<protein>
    <submittedName>
        <fullName evidence="3">YccF domain-containing protein</fullName>
    </submittedName>
</protein>
<dbReference type="InterPro" id="IPR052937">
    <property type="entry name" value="Inner_membrane_protein"/>
</dbReference>
<reference evidence="3 4" key="1">
    <citation type="submission" date="2024-10" db="EMBL/GenBank/DDBJ databases">
        <authorList>
            <person name="Cho J.-C."/>
        </authorList>
    </citation>
    <scope>NUCLEOTIDE SEQUENCE [LARGE SCALE GENOMIC DNA]</scope>
    <source>
        <strain evidence="3 4">KCTC29696</strain>
    </source>
</reference>
<evidence type="ECO:0000256" key="1">
    <source>
        <dbReference type="SAM" id="Phobius"/>
    </source>
</evidence>
<feature type="domain" description="Inner membrane component" evidence="2">
    <location>
        <begin position="4"/>
        <end position="53"/>
    </location>
</feature>
<name>A0ABW7I0W5_9ACTN</name>
<feature type="domain" description="Inner membrane component" evidence="2">
    <location>
        <begin position="69"/>
        <end position="118"/>
    </location>
</feature>
<feature type="transmembrane region" description="Helical" evidence="1">
    <location>
        <begin position="86"/>
        <end position="106"/>
    </location>
</feature>
<gene>
    <name evidence="3" type="ORF">ACG5V6_25160</name>
</gene>
<dbReference type="PANTHER" id="PTHR42903:SF1">
    <property type="entry name" value="INNER MEMBRANE PROTEIN YCCF"/>
    <property type="match status" value="1"/>
</dbReference>
<proteinExistence type="predicted"/>
<dbReference type="PANTHER" id="PTHR42903">
    <property type="entry name" value="INNER MEMBRANE PROTEIN YCCF"/>
    <property type="match status" value="1"/>
</dbReference>
<keyword evidence="1" id="KW-1133">Transmembrane helix</keyword>
<comment type="caution">
    <text evidence="3">The sequence shown here is derived from an EMBL/GenBank/DDBJ whole genome shotgun (WGS) entry which is preliminary data.</text>
</comment>
<dbReference type="Proteomes" id="UP001607069">
    <property type="component" value="Unassembled WGS sequence"/>
</dbReference>